<evidence type="ECO:0000313" key="2">
    <source>
        <dbReference type="EMBL" id="CAL1273960.1"/>
    </source>
</evidence>
<gene>
    <name evidence="2" type="ORF">LARSCL_LOCUS7195</name>
</gene>
<evidence type="ECO:0000313" key="3">
    <source>
        <dbReference type="Proteomes" id="UP001497382"/>
    </source>
</evidence>
<sequence>VLTETTWIVCVLFTALTFAYFSVQSFHLTQQILQAVNRPIEPLTHVIVMGDNEAYEVKGFHCRLKLKFMQEQWKGYPKLSREFPKNCAVSHLPALIRKFYRL</sequence>
<keyword evidence="1" id="KW-0472">Membrane</keyword>
<dbReference type="EMBL" id="CAXIEN010000071">
    <property type="protein sequence ID" value="CAL1273960.1"/>
    <property type="molecule type" value="Genomic_DNA"/>
</dbReference>
<dbReference type="Proteomes" id="UP001497382">
    <property type="component" value="Unassembled WGS sequence"/>
</dbReference>
<name>A0AAV1ZQM1_9ARAC</name>
<accession>A0AAV1ZQM1</accession>
<comment type="caution">
    <text evidence="2">The sequence shown here is derived from an EMBL/GenBank/DDBJ whole genome shotgun (WGS) entry which is preliminary data.</text>
</comment>
<evidence type="ECO:0000256" key="1">
    <source>
        <dbReference type="SAM" id="Phobius"/>
    </source>
</evidence>
<feature type="transmembrane region" description="Helical" evidence="1">
    <location>
        <begin position="6"/>
        <end position="23"/>
    </location>
</feature>
<reference evidence="2 3" key="1">
    <citation type="submission" date="2024-04" db="EMBL/GenBank/DDBJ databases">
        <authorList>
            <person name="Rising A."/>
            <person name="Reimegard J."/>
            <person name="Sonavane S."/>
            <person name="Akerstrom W."/>
            <person name="Nylinder S."/>
            <person name="Hedman E."/>
            <person name="Kallberg Y."/>
        </authorList>
    </citation>
    <scope>NUCLEOTIDE SEQUENCE [LARGE SCALE GENOMIC DNA]</scope>
</reference>
<dbReference type="AlphaFoldDB" id="A0AAV1ZQM1"/>
<feature type="non-terminal residue" evidence="2">
    <location>
        <position position="1"/>
    </location>
</feature>
<keyword evidence="1" id="KW-0812">Transmembrane</keyword>
<proteinExistence type="predicted"/>
<protein>
    <submittedName>
        <fullName evidence="2">Uncharacterized protein</fullName>
    </submittedName>
</protein>
<keyword evidence="3" id="KW-1185">Reference proteome</keyword>
<keyword evidence="1" id="KW-1133">Transmembrane helix</keyword>
<organism evidence="2 3">
    <name type="scientific">Larinioides sclopetarius</name>
    <dbReference type="NCBI Taxonomy" id="280406"/>
    <lineage>
        <taxon>Eukaryota</taxon>
        <taxon>Metazoa</taxon>
        <taxon>Ecdysozoa</taxon>
        <taxon>Arthropoda</taxon>
        <taxon>Chelicerata</taxon>
        <taxon>Arachnida</taxon>
        <taxon>Araneae</taxon>
        <taxon>Araneomorphae</taxon>
        <taxon>Entelegynae</taxon>
        <taxon>Araneoidea</taxon>
        <taxon>Araneidae</taxon>
        <taxon>Larinioides</taxon>
    </lineage>
</organism>